<evidence type="ECO:0000256" key="12">
    <source>
        <dbReference type="ARBA" id="ARBA00023055"/>
    </source>
</evidence>
<evidence type="ECO:0000256" key="10">
    <source>
        <dbReference type="ARBA" id="ARBA00022729"/>
    </source>
</evidence>
<dbReference type="Proteomes" id="UP001202479">
    <property type="component" value="Unassembled WGS sequence"/>
</dbReference>
<evidence type="ECO:0000256" key="11">
    <source>
        <dbReference type="ARBA" id="ARBA00022989"/>
    </source>
</evidence>
<feature type="transmembrane region" description="Helical" evidence="15">
    <location>
        <begin position="305"/>
        <end position="326"/>
    </location>
</feature>
<evidence type="ECO:0000259" key="17">
    <source>
        <dbReference type="SMART" id="SM00737"/>
    </source>
</evidence>
<organism evidence="18 19">
    <name type="scientific">Candida oxycetoniae</name>
    <dbReference type="NCBI Taxonomy" id="497107"/>
    <lineage>
        <taxon>Eukaryota</taxon>
        <taxon>Fungi</taxon>
        <taxon>Dikarya</taxon>
        <taxon>Ascomycota</taxon>
        <taxon>Saccharomycotina</taxon>
        <taxon>Pichiomycetes</taxon>
        <taxon>Debaryomycetaceae</taxon>
        <taxon>Candida/Lodderomyces clade</taxon>
        <taxon>Candida</taxon>
    </lineage>
</organism>
<feature type="chain" id="PRO_5042587234" description="Phosphatidylglycerol/phosphatidylinositol transfer protein" evidence="16">
    <location>
        <begin position="17"/>
        <end position="678"/>
    </location>
</feature>
<evidence type="ECO:0000256" key="7">
    <source>
        <dbReference type="ARBA" id="ARBA00022448"/>
    </source>
</evidence>
<keyword evidence="13 15" id="KW-0472">Membrane</keyword>
<dbReference type="Gene3D" id="2.60.40.770">
    <property type="match status" value="1"/>
</dbReference>
<dbReference type="InterPro" id="IPR033917">
    <property type="entry name" value="ML_PG-PI_TP"/>
</dbReference>
<dbReference type="InterPro" id="IPR003172">
    <property type="entry name" value="ML_dom"/>
</dbReference>
<evidence type="ECO:0000256" key="16">
    <source>
        <dbReference type="SAM" id="SignalP"/>
    </source>
</evidence>
<evidence type="ECO:0000256" key="2">
    <source>
        <dbReference type="ARBA" id="ARBA00004141"/>
    </source>
</evidence>
<evidence type="ECO:0000256" key="5">
    <source>
        <dbReference type="ARBA" id="ARBA00011245"/>
    </source>
</evidence>
<dbReference type="AlphaFoldDB" id="A0AAI9WXG0"/>
<evidence type="ECO:0000256" key="9">
    <source>
        <dbReference type="ARBA" id="ARBA00022692"/>
    </source>
</evidence>
<keyword evidence="8" id="KW-0406">Ion transport</keyword>
<comment type="subunit">
    <text evidence="5">Monomer.</text>
</comment>
<keyword evidence="9 15" id="KW-0812">Transmembrane</keyword>
<gene>
    <name evidence="18" type="ORF">KGF56_003192</name>
</gene>
<dbReference type="InterPro" id="IPR004923">
    <property type="entry name" value="FTR1/Fip1/EfeU"/>
</dbReference>
<comment type="similarity">
    <text evidence="4">Belongs to the oxidase-dependent Fe transporter (OFeT) (TC 9.A.10.1) family.</text>
</comment>
<feature type="transmembrane region" description="Helical" evidence="15">
    <location>
        <begin position="482"/>
        <end position="502"/>
    </location>
</feature>
<dbReference type="EMBL" id="JAHUZD010000109">
    <property type="protein sequence ID" value="KAI3404033.2"/>
    <property type="molecule type" value="Genomic_DNA"/>
</dbReference>
<evidence type="ECO:0000256" key="3">
    <source>
        <dbReference type="ARBA" id="ARBA00006370"/>
    </source>
</evidence>
<dbReference type="GeneID" id="73380809"/>
<dbReference type="RefSeq" id="XP_049179778.1">
    <property type="nucleotide sequence ID" value="XM_049324500.1"/>
</dbReference>
<dbReference type="SUPFAM" id="SSF81296">
    <property type="entry name" value="E set domains"/>
    <property type="match status" value="1"/>
</dbReference>
<dbReference type="GO" id="GO:0033573">
    <property type="term" value="C:high-affinity iron permease complex"/>
    <property type="evidence" value="ECO:0007669"/>
    <property type="project" value="InterPro"/>
</dbReference>
<keyword evidence="7" id="KW-0813">Transport</keyword>
<sequence>MVSLTKLATFAIAASAQVECLSLLDRYIDRALLVFTHKSEPGLSQFFKPNYPLIQSIAHSDQDTKPVFGDSPIEICDIKEAQLLTLDEVIITPNPPEAGANLTFTATGTIDKTITDGAYVEVDVRYGFIKLIHQTYDLCKEITKVDLKCPVNQGKQVISKTIEIPQEVPPGRYFVTARAYTKDDEYITCLTATVVFPAIFFIILRETLETAIIISVLLSFINQRSHKPNDAVPPTQQQQHGTSSQQVESALSSKAVRLTQVQRKLKLQVWVGAFSGLVICFIIGLIFILSFYFIGKDYWSYTERVWEGVFSILSSAIITVMGIGLLRINKVMKLKWWIKLGDAYNGNDLDEEGEEEIAKWGDDNGDSNVTSVADERVVSTEDAGAVANYGGTRSSSESETIPLTLGAAAAADNTITTPTPTTTTTTTTNKSLPSSGTMKPRKKQGFSRKYFLAILPLVTTLREGLESVVFIGGIGLSQPLTSIPLSIICGITFGSSIGYLLYKGGNKLSLQYFLICSTCFLYIVSAGLMSRGVWFLELESYVRKCNGLDVSETGSGPGSYDIVKSVWHVNCCNGLTDGWWMVLNAIFGWTNSATYGSVITYCSYWLAVIIWLKVKLYEERHGLLPWIPVRWQIKRIRKKIRLFELKNSQSLQVLENGNQNRAEDIEAEAEAQGLLEGI</sequence>
<comment type="similarity">
    <text evidence="3">Belongs to the NPC2 family.</text>
</comment>
<keyword evidence="8" id="KW-0408">Iron</keyword>
<keyword evidence="12" id="KW-0445">Lipid transport</keyword>
<keyword evidence="19" id="KW-1185">Reference proteome</keyword>
<evidence type="ECO:0000256" key="4">
    <source>
        <dbReference type="ARBA" id="ARBA00008333"/>
    </source>
</evidence>
<dbReference type="InterPro" id="IPR014756">
    <property type="entry name" value="Ig_E-set"/>
</dbReference>
<comment type="function">
    <text evidence="1">Catalyzes the intermembrane transfer of phosphatidylglycerol and phosphatidylinositol.</text>
</comment>
<evidence type="ECO:0000256" key="15">
    <source>
        <dbReference type="SAM" id="Phobius"/>
    </source>
</evidence>
<dbReference type="GO" id="GO:0015093">
    <property type="term" value="F:ferrous iron transmembrane transporter activity"/>
    <property type="evidence" value="ECO:0007669"/>
    <property type="project" value="TreeGrafter"/>
</dbReference>
<feature type="transmembrane region" description="Helical" evidence="15">
    <location>
        <begin position="194"/>
        <end position="221"/>
    </location>
</feature>
<protein>
    <recommendedName>
        <fullName evidence="6">Phosphatidylglycerol/phosphatidylinositol transfer protein</fullName>
    </recommendedName>
</protein>
<dbReference type="GO" id="GO:0032366">
    <property type="term" value="P:intracellular sterol transport"/>
    <property type="evidence" value="ECO:0007669"/>
    <property type="project" value="InterPro"/>
</dbReference>
<feature type="transmembrane region" description="Helical" evidence="15">
    <location>
        <begin position="267"/>
        <end position="293"/>
    </location>
</feature>
<keyword evidence="11 15" id="KW-1133">Transmembrane helix</keyword>
<proteinExistence type="inferred from homology"/>
<comment type="caution">
    <text evidence="18">The sequence shown here is derived from an EMBL/GenBank/DDBJ whole genome shotgun (WGS) entry which is preliminary data.</text>
</comment>
<feature type="transmembrane region" description="Helical" evidence="15">
    <location>
        <begin position="593"/>
        <end position="612"/>
    </location>
</feature>
<dbReference type="CDD" id="cd00917">
    <property type="entry name" value="PG-PI_TP"/>
    <property type="match status" value="1"/>
</dbReference>
<feature type="transmembrane region" description="Helical" evidence="15">
    <location>
        <begin position="450"/>
        <end position="476"/>
    </location>
</feature>
<evidence type="ECO:0000313" key="18">
    <source>
        <dbReference type="EMBL" id="KAI3404033.2"/>
    </source>
</evidence>
<evidence type="ECO:0000313" key="19">
    <source>
        <dbReference type="Proteomes" id="UP001202479"/>
    </source>
</evidence>
<dbReference type="FunFam" id="2.60.40.770:FF:000004">
    <property type="entry name" value="Phosphatidylglycerol/phosphatidylinositol transfer protein"/>
    <property type="match status" value="1"/>
</dbReference>
<evidence type="ECO:0000256" key="14">
    <source>
        <dbReference type="SAM" id="MobiDB-lite"/>
    </source>
</evidence>
<keyword evidence="8" id="KW-0410">Iron transport</keyword>
<dbReference type="Pfam" id="PF03239">
    <property type="entry name" value="FTR1"/>
    <property type="match status" value="1"/>
</dbReference>
<evidence type="ECO:0000256" key="1">
    <source>
        <dbReference type="ARBA" id="ARBA00002053"/>
    </source>
</evidence>
<accession>A0AAI9WXG0</accession>
<dbReference type="SMART" id="SM00737">
    <property type="entry name" value="ML"/>
    <property type="match status" value="1"/>
</dbReference>
<dbReference type="PANTHER" id="PTHR31632:SF7">
    <property type="entry name" value="IRON TRANSPORTER FTH1"/>
    <property type="match status" value="1"/>
</dbReference>
<feature type="signal peptide" evidence="16">
    <location>
        <begin position="1"/>
        <end position="16"/>
    </location>
</feature>
<name>A0AAI9WXG0_9ASCO</name>
<feature type="region of interest" description="Disordered" evidence="14">
    <location>
        <begin position="414"/>
        <end position="441"/>
    </location>
</feature>
<reference evidence="18" key="1">
    <citation type="journal article" date="2022" name="DNA Res.">
        <title>Genome analysis of five recently described species of the CUG-Ser clade uncovers Candida theae as a new hybrid lineage with pathogenic potential in the Candida parapsilosis species complex.</title>
        <authorList>
            <person name="Mixao V."/>
            <person name="Del Olmo V."/>
            <person name="Hegedusova E."/>
            <person name="Saus E."/>
            <person name="Pryszcz L."/>
            <person name="Cillingova A."/>
            <person name="Nosek J."/>
            <person name="Gabaldon T."/>
        </authorList>
    </citation>
    <scope>NUCLEOTIDE SEQUENCE</scope>
    <source>
        <strain evidence="18">CBS 10844</strain>
    </source>
</reference>
<dbReference type="Pfam" id="PF02221">
    <property type="entry name" value="E1_DerP2_DerF2"/>
    <property type="match status" value="1"/>
</dbReference>
<feature type="transmembrane region" description="Helical" evidence="15">
    <location>
        <begin position="509"/>
        <end position="529"/>
    </location>
</feature>
<dbReference type="GO" id="GO:0000329">
    <property type="term" value="C:fungal-type vacuole membrane"/>
    <property type="evidence" value="ECO:0007669"/>
    <property type="project" value="TreeGrafter"/>
</dbReference>
<keyword evidence="10 16" id="KW-0732">Signal</keyword>
<feature type="compositionally biased region" description="Low complexity" evidence="14">
    <location>
        <begin position="414"/>
        <end position="429"/>
    </location>
</feature>
<dbReference type="PANTHER" id="PTHR31632">
    <property type="entry name" value="IRON TRANSPORTER FTH1"/>
    <property type="match status" value="1"/>
</dbReference>
<evidence type="ECO:0000256" key="13">
    <source>
        <dbReference type="ARBA" id="ARBA00023136"/>
    </source>
</evidence>
<comment type="subcellular location">
    <subcellularLocation>
        <location evidence="2">Membrane</location>
        <topology evidence="2">Multi-pass membrane protein</topology>
    </subcellularLocation>
</comment>
<evidence type="ECO:0000256" key="6">
    <source>
        <dbReference type="ARBA" id="ARBA00016056"/>
    </source>
</evidence>
<feature type="domain" description="MD-2-related lipid-recognition" evidence="17">
    <location>
        <begin position="73"/>
        <end position="194"/>
    </location>
</feature>
<evidence type="ECO:0000256" key="8">
    <source>
        <dbReference type="ARBA" id="ARBA00022496"/>
    </source>
</evidence>